<dbReference type="Proteomes" id="UP000616595">
    <property type="component" value="Unassembled WGS sequence"/>
</dbReference>
<dbReference type="RefSeq" id="WP_148567906.1">
    <property type="nucleotide sequence ID" value="NZ_RXYA01000013.1"/>
</dbReference>
<evidence type="ECO:0000313" key="2">
    <source>
        <dbReference type="Proteomes" id="UP000616595"/>
    </source>
</evidence>
<dbReference type="OrthoDB" id="600613at2"/>
<evidence type="ECO:0008006" key="3">
    <source>
        <dbReference type="Google" id="ProtNLM"/>
    </source>
</evidence>
<organism evidence="1 2">
    <name type="scientific">Acetobacterium paludosum</name>
    <dbReference type="NCBI Taxonomy" id="52693"/>
    <lineage>
        <taxon>Bacteria</taxon>
        <taxon>Bacillati</taxon>
        <taxon>Bacillota</taxon>
        <taxon>Clostridia</taxon>
        <taxon>Eubacteriales</taxon>
        <taxon>Eubacteriaceae</taxon>
        <taxon>Acetobacterium</taxon>
    </lineage>
</organism>
<dbReference type="SUPFAM" id="SSF81901">
    <property type="entry name" value="HCP-like"/>
    <property type="match status" value="1"/>
</dbReference>
<dbReference type="Gene3D" id="1.25.40.10">
    <property type="entry name" value="Tetratricopeptide repeat domain"/>
    <property type="match status" value="1"/>
</dbReference>
<evidence type="ECO:0000313" key="1">
    <source>
        <dbReference type="EMBL" id="MBC3888430.1"/>
    </source>
</evidence>
<sequence length="663" mass="79106">MIRKDFVELKHLYEDGKMFFFEEQLSRYTIQEIIEFSQYFSLNVQNKDEYYNVKMIAEIMYNLIIRTGNYCVIEIMEYAKNVIGRCMALSVDREAWKDVKKYSMFLLNYVTDANEICELQGCLSLAYFYLGNYEKELELRKMLLDHDDYLSLYNYALALFHNRKYEDARVYYKNCLEKFQFPPAYRNQAQISIILEDNYEEAYLLVKKATDVYLNNPNKFNIIGINTYVEHQLFLCGVCSSDMLFKELGLHKKKYENEIKNDKDAEKNTYYLKLISICCDLNRAIRYFEEMDYSKSFKLLNPIVNDVEREVIVFNSKSIFEESLKKITKVYIILIKIIQSLNLIFSDAMIEVNIDEKICKIDILRNEILSSEDNDFIYEYKKVISLFLKYIKFLLKYLFKGDNNEILTLYDYIERLRIKKSNYLLSTFMQCLYKLGTIYKAYEYDSKECYFIDELRKKSVDKIKLVCSEFSGKIREIATSVSVLQNDAICTEDTFCKLVTKAIRHIKNNVPSYVRNFKSNDITALHEEDFRDTLAVFFSSIYSVSSEEWKKEGRTDLIVNTNKNDRRVVEFKIWGRNDYKEVVGQIVERYLNQFDESGFIFMINSQKRSIKDKYLENIKNGKTSYVLNSLQIKSTGSIEYFVTRHRTEFNEYKIYHFIYNIFD</sequence>
<keyword evidence="2" id="KW-1185">Reference proteome</keyword>
<accession>A0A923HWD0</accession>
<protein>
    <recommendedName>
        <fullName evidence="3">Tetratricopeptide repeat protein</fullName>
    </recommendedName>
</protein>
<comment type="caution">
    <text evidence="1">The sequence shown here is derived from an EMBL/GenBank/DDBJ whole genome shotgun (WGS) entry which is preliminary data.</text>
</comment>
<proteinExistence type="predicted"/>
<dbReference type="AlphaFoldDB" id="A0A923HWD0"/>
<gene>
    <name evidence="1" type="ORF">GH810_08935</name>
</gene>
<reference evidence="1" key="1">
    <citation type="submission" date="2019-10" db="EMBL/GenBank/DDBJ databases">
        <authorList>
            <person name="Ross D.E."/>
            <person name="Gulliver D."/>
        </authorList>
    </citation>
    <scope>NUCLEOTIDE SEQUENCE</scope>
    <source>
        <strain evidence="1">DER-2019</strain>
    </source>
</reference>
<reference evidence="1" key="2">
    <citation type="submission" date="2020-10" db="EMBL/GenBank/DDBJ databases">
        <title>Comparative genomics of the Acetobacterium genus.</title>
        <authorList>
            <person name="Marshall C."/>
            <person name="May H."/>
            <person name="Norman S."/>
        </authorList>
    </citation>
    <scope>NUCLEOTIDE SEQUENCE</scope>
    <source>
        <strain evidence="1">DER-2019</strain>
    </source>
</reference>
<name>A0A923HWD0_9FIRM</name>
<dbReference type="EMBL" id="WJBD01000009">
    <property type="protein sequence ID" value="MBC3888430.1"/>
    <property type="molecule type" value="Genomic_DNA"/>
</dbReference>
<dbReference type="InterPro" id="IPR011990">
    <property type="entry name" value="TPR-like_helical_dom_sf"/>
</dbReference>